<dbReference type="EMBL" id="DS022315">
    <property type="protein sequence ID" value="OAJ45323.1"/>
    <property type="molecule type" value="Genomic_DNA"/>
</dbReference>
<accession>A0A177WZ02</accession>
<reference evidence="2 3" key="2">
    <citation type="submission" date="2016-05" db="EMBL/GenBank/DDBJ databases">
        <title>Lineage-specific infection strategies underlie the spectrum of fungal disease in amphibians.</title>
        <authorList>
            <person name="Cuomo C.A."/>
            <person name="Farrer R.A."/>
            <person name="James T."/>
            <person name="Longcore J."/>
            <person name="Birren B."/>
        </authorList>
    </citation>
    <scope>NUCLEOTIDE SEQUENCE [LARGE SCALE GENOMIC DNA]</scope>
    <source>
        <strain evidence="2 3">JEL423</strain>
    </source>
</reference>
<feature type="region of interest" description="Disordered" evidence="1">
    <location>
        <begin position="147"/>
        <end position="263"/>
    </location>
</feature>
<sequence>MTHRGFSTDTDLINSNSKSQPSLFTTPAYSSHHTGPTAMSSHSFYGQSVWPSSTTQHYPHTTIEDRSHSLHPEHRDFQMDSSHVSSNSTSIAPIHRRSLHKSPIQHGQNAIHYIDSDHHRTKKYRQFQNPTLFSSSAPSSAIKFRALQPDPHHSKPDISLDTPSVSHLSKNTLSANESSIRHSDASKNTDPSNTLSAISNVNQTNTPLVDKHPVLETHTTDELKELDQPSKSPDILRRSMRLQTRDTSLSNRSSYADASDSDSSIIISEEEKLQREIMAQSKLSGHSSPSTSELNLSPKPALVTKKTKHSNQDGIENGSVVSTRSSPSRAHLTRSPSNSNAIKSTHGFKKLGLVSHGNDTKINNKREFKQGDAFTLTNSSASAITTESHRSKRAVQARASSSAKHSKPVFQYTLQGGASDETTPSTQSDRNGAILEHTKKVQTVSAPIIQRGSASRSDKSVAFYNDKSLSFRSLGMWVKHGDVVNTFDKHLSAYTFSHGFHLGDLGWIACKSTQLETSMWPCIVLRKYRVGKSKTFESITKKDSRNANNRQDAQQNHFIDYRNSHGRSLETLHPSAYNYSSSLHFNSNELDSSTHSIRPTETSPNPCKTRPNSASAIDSQFVKELSHSSDQQKK</sequence>
<feature type="region of interest" description="Disordered" evidence="1">
    <location>
        <begin position="1"/>
        <end position="38"/>
    </location>
</feature>
<feature type="compositionally biased region" description="Polar residues" evidence="1">
    <location>
        <begin position="319"/>
        <end position="343"/>
    </location>
</feature>
<feature type="region of interest" description="Disordered" evidence="1">
    <location>
        <begin position="276"/>
        <end position="346"/>
    </location>
</feature>
<feature type="compositionally biased region" description="Polar residues" evidence="1">
    <location>
        <begin position="281"/>
        <end position="295"/>
    </location>
</feature>
<feature type="compositionally biased region" description="Polar residues" evidence="1">
    <location>
        <begin position="161"/>
        <end position="178"/>
    </location>
</feature>
<feature type="region of interest" description="Disordered" evidence="1">
    <location>
        <begin position="384"/>
        <end position="408"/>
    </location>
</feature>
<feature type="compositionally biased region" description="Polar residues" evidence="1">
    <location>
        <begin position="188"/>
        <end position="207"/>
    </location>
</feature>
<feature type="compositionally biased region" description="Polar residues" evidence="1">
    <location>
        <begin position="590"/>
        <end position="618"/>
    </location>
</feature>
<evidence type="ECO:0000313" key="3">
    <source>
        <dbReference type="Proteomes" id="UP000077115"/>
    </source>
</evidence>
<reference evidence="2 3" key="1">
    <citation type="submission" date="2006-10" db="EMBL/GenBank/DDBJ databases">
        <title>The Genome Sequence of Batrachochytrium dendrobatidis JEL423.</title>
        <authorList>
            <consortium name="The Broad Institute Genome Sequencing Platform"/>
            <person name="Birren B."/>
            <person name="Lander E."/>
            <person name="Galagan J."/>
            <person name="Cuomo C."/>
            <person name="Devon K."/>
            <person name="Jaffe D."/>
            <person name="Butler J."/>
            <person name="Alvarez P."/>
            <person name="Gnerre S."/>
            <person name="Grabherr M."/>
            <person name="Kleber M."/>
            <person name="Mauceli E."/>
            <person name="Brockman W."/>
            <person name="Young S."/>
            <person name="LaButti K."/>
            <person name="Sykes S."/>
            <person name="DeCaprio D."/>
            <person name="Crawford M."/>
            <person name="Koehrsen M."/>
            <person name="Engels R."/>
            <person name="Montgomery P."/>
            <person name="Pearson M."/>
            <person name="Howarth C."/>
            <person name="Larson L."/>
            <person name="White J."/>
            <person name="O'Leary S."/>
            <person name="Kodira C."/>
            <person name="Zeng Q."/>
            <person name="Yandava C."/>
            <person name="Alvarado L."/>
            <person name="Longcore J."/>
            <person name="James T."/>
        </authorList>
    </citation>
    <scope>NUCLEOTIDE SEQUENCE [LARGE SCALE GENOMIC DNA]</scope>
    <source>
        <strain evidence="2 3">JEL423</strain>
    </source>
</reference>
<dbReference type="AlphaFoldDB" id="A0A177WZ02"/>
<dbReference type="VEuPathDB" id="FungiDB:BDEG_28472"/>
<protein>
    <submittedName>
        <fullName evidence="2">Uncharacterized protein</fullName>
    </submittedName>
</protein>
<feature type="compositionally biased region" description="Polar residues" evidence="1">
    <location>
        <begin position="241"/>
        <end position="252"/>
    </location>
</feature>
<evidence type="ECO:0000313" key="2">
    <source>
        <dbReference type="EMBL" id="OAJ45323.1"/>
    </source>
</evidence>
<feature type="region of interest" description="Disordered" evidence="1">
    <location>
        <begin position="590"/>
        <end position="634"/>
    </location>
</feature>
<proteinExistence type="predicted"/>
<feature type="compositionally biased region" description="Basic and acidic residues" evidence="1">
    <location>
        <begin position="624"/>
        <end position="634"/>
    </location>
</feature>
<feature type="compositionally biased region" description="Low complexity" evidence="1">
    <location>
        <begin position="253"/>
        <end position="263"/>
    </location>
</feature>
<name>A0A177WZ02_BATDL</name>
<feature type="compositionally biased region" description="Basic and acidic residues" evidence="1">
    <location>
        <begin position="209"/>
        <end position="228"/>
    </location>
</feature>
<gene>
    <name evidence="2" type="ORF">BDEG_28472</name>
</gene>
<organism evidence="2 3">
    <name type="scientific">Batrachochytrium dendrobatidis (strain JEL423)</name>
    <dbReference type="NCBI Taxonomy" id="403673"/>
    <lineage>
        <taxon>Eukaryota</taxon>
        <taxon>Fungi</taxon>
        <taxon>Fungi incertae sedis</taxon>
        <taxon>Chytridiomycota</taxon>
        <taxon>Chytridiomycota incertae sedis</taxon>
        <taxon>Chytridiomycetes</taxon>
        <taxon>Rhizophydiales</taxon>
        <taxon>Rhizophydiales incertae sedis</taxon>
        <taxon>Batrachochytrium</taxon>
    </lineage>
</organism>
<evidence type="ECO:0000256" key="1">
    <source>
        <dbReference type="SAM" id="MobiDB-lite"/>
    </source>
</evidence>
<dbReference type="Proteomes" id="UP000077115">
    <property type="component" value="Unassembled WGS sequence"/>
</dbReference>